<accession>A0A485LKV3</accession>
<reference evidence="11" key="2">
    <citation type="submission" date="2019-06" db="EMBL/GenBank/DDBJ databases">
        <title>Genomics analysis of Aphanomyces spp. identifies a new class of oomycete effector associated with host adaptation.</title>
        <authorList>
            <person name="Gaulin E."/>
        </authorList>
    </citation>
    <scope>NUCLEOTIDE SEQUENCE</scope>
    <source>
        <strain evidence="11">CBS 578.67</strain>
    </source>
</reference>
<organism evidence="12 13">
    <name type="scientific">Aphanomyces stellatus</name>
    <dbReference type="NCBI Taxonomy" id="120398"/>
    <lineage>
        <taxon>Eukaryota</taxon>
        <taxon>Sar</taxon>
        <taxon>Stramenopiles</taxon>
        <taxon>Oomycota</taxon>
        <taxon>Saprolegniomycetes</taxon>
        <taxon>Saprolegniales</taxon>
        <taxon>Verrucalvaceae</taxon>
        <taxon>Aphanomyces</taxon>
    </lineage>
</organism>
<evidence type="ECO:0000256" key="9">
    <source>
        <dbReference type="SAM" id="Phobius"/>
    </source>
</evidence>
<evidence type="ECO:0000256" key="5">
    <source>
        <dbReference type="ARBA" id="ARBA00023295"/>
    </source>
</evidence>
<evidence type="ECO:0000256" key="8">
    <source>
        <dbReference type="SAM" id="MobiDB-lite"/>
    </source>
</evidence>
<dbReference type="OrthoDB" id="442731at2759"/>
<feature type="transmembrane region" description="Helical" evidence="9">
    <location>
        <begin position="130"/>
        <end position="150"/>
    </location>
</feature>
<reference evidence="12 13" key="1">
    <citation type="submission" date="2019-03" db="EMBL/GenBank/DDBJ databases">
        <authorList>
            <person name="Gaulin E."/>
            <person name="Dumas B."/>
        </authorList>
    </citation>
    <scope>NUCLEOTIDE SEQUENCE [LARGE SCALE GENOMIC DNA]</scope>
    <source>
        <strain evidence="12">CBS 568.67</strain>
    </source>
</reference>
<dbReference type="PANTHER" id="PTHR35923:SF2">
    <property type="entry name" value="ENDOGLUCANASE"/>
    <property type="match status" value="1"/>
</dbReference>
<evidence type="ECO:0000313" key="13">
    <source>
        <dbReference type="Proteomes" id="UP000332933"/>
    </source>
</evidence>
<feature type="compositionally biased region" description="Polar residues" evidence="8">
    <location>
        <begin position="75"/>
        <end position="86"/>
    </location>
</feature>
<keyword evidence="4" id="KW-0119">Carbohydrate metabolism</keyword>
<dbReference type="GO" id="GO:0030245">
    <property type="term" value="P:cellulose catabolic process"/>
    <property type="evidence" value="ECO:0007669"/>
    <property type="project" value="UniProtKB-KW"/>
</dbReference>
<evidence type="ECO:0000256" key="4">
    <source>
        <dbReference type="ARBA" id="ARBA00023277"/>
    </source>
</evidence>
<keyword evidence="5 7" id="KW-0326">Glycosidase</keyword>
<keyword evidence="6" id="KW-0624">Polysaccharide degradation</keyword>
<dbReference type="EMBL" id="VJMH01007011">
    <property type="protein sequence ID" value="KAF0686314.1"/>
    <property type="molecule type" value="Genomic_DNA"/>
</dbReference>
<dbReference type="Gene3D" id="3.20.20.80">
    <property type="entry name" value="Glycosidases"/>
    <property type="match status" value="1"/>
</dbReference>
<comment type="similarity">
    <text evidence="1 7">Belongs to the glycosyl hydrolase 5 (cellulase A) family.</text>
</comment>
<evidence type="ECO:0000313" key="12">
    <source>
        <dbReference type="EMBL" id="VFT98588.1"/>
    </source>
</evidence>
<protein>
    <submittedName>
        <fullName evidence="12">Aste57867_21920 protein</fullName>
    </submittedName>
</protein>
<dbReference type="Proteomes" id="UP000332933">
    <property type="component" value="Unassembled WGS sequence"/>
</dbReference>
<sequence length="609" mass="66869">MKCLDSYPRSQSKRDEDVKTEKIPRGPCNRVRQTKTGLTSFEISPFMAEVEITRTGADAIQTDYTSHHLSMQMWRQTESARQSESALGSDRGSVSDAFQSRREPRDFVLTVGKPAEAEHIKHYKGRLRTWPGLFLLLVLVGGAIVGLVIGSHESHKAADLRISTAQKRERAQRAIDSGLTDSSSVSIDVAEDGQVGNPKTYPTQKCAQLNYQSKNGRIVAVLPNNTEVAVDIKGLNWFGMETGLAIPFGLWANPQNGTTVYEIATFMAANKFNMVRLPVCVTHILKNTAPSKNLVNLQVNRAMDLTNYMTALQSIISALAYRNIGVLISLHTLTPVASGGNWYDESLGVSKTDFLKAVDILTKNLCKSDFWNIVGLDLKNEPYQATWADFSDGAGVIGSKMLSGCKNWLAFVEGTNIEKHSAMIGGVMTAYGDWWGGGLQGVATKPVVLPVDNKIVYAPHYYNSGVYPQPYFYGPGQTELSDADLQARVFDSATAMFGYIAQNKKEALVLGEFAGLYATDHHPLLTTRRTTDYLIQLMLRDGYAGGFMWSLNPESAYQYNPTGPGTWTEGLLMDDWLTSNSVFVKGMAAMDALPNLKMLPCVLTTASSS</sequence>
<keyword evidence="13" id="KW-1185">Reference proteome</keyword>
<feature type="compositionally biased region" description="Basic and acidic residues" evidence="8">
    <location>
        <begin position="12"/>
        <end position="24"/>
    </location>
</feature>
<dbReference type="SUPFAM" id="SSF51445">
    <property type="entry name" value="(Trans)glycosidases"/>
    <property type="match status" value="1"/>
</dbReference>
<evidence type="ECO:0000256" key="2">
    <source>
        <dbReference type="ARBA" id="ARBA00022801"/>
    </source>
</evidence>
<proteinExistence type="inferred from homology"/>
<evidence type="ECO:0000256" key="6">
    <source>
        <dbReference type="ARBA" id="ARBA00023326"/>
    </source>
</evidence>
<name>A0A485LKV3_9STRA</name>
<gene>
    <name evidence="12" type="primary">Aste57867_21920</name>
    <name evidence="11" type="ORF">As57867_021851</name>
    <name evidence="12" type="ORF">ASTE57867_21920</name>
</gene>
<keyword evidence="9" id="KW-0472">Membrane</keyword>
<keyword evidence="9" id="KW-1133">Transmembrane helix</keyword>
<feature type="domain" description="Glycoside hydrolase family 5" evidence="10">
    <location>
        <begin position="233"/>
        <end position="554"/>
    </location>
</feature>
<keyword evidence="9" id="KW-0812">Transmembrane</keyword>
<dbReference type="GO" id="GO:0004553">
    <property type="term" value="F:hydrolase activity, hydrolyzing O-glycosyl compounds"/>
    <property type="evidence" value="ECO:0007669"/>
    <property type="project" value="InterPro"/>
</dbReference>
<evidence type="ECO:0000256" key="7">
    <source>
        <dbReference type="RuleBase" id="RU361153"/>
    </source>
</evidence>
<feature type="region of interest" description="Disordered" evidence="8">
    <location>
        <begin position="75"/>
        <end position="99"/>
    </location>
</feature>
<dbReference type="AlphaFoldDB" id="A0A485LKV3"/>
<dbReference type="Pfam" id="PF00150">
    <property type="entry name" value="Cellulase"/>
    <property type="match status" value="1"/>
</dbReference>
<evidence type="ECO:0000313" key="11">
    <source>
        <dbReference type="EMBL" id="KAF0686314.1"/>
    </source>
</evidence>
<evidence type="ECO:0000256" key="1">
    <source>
        <dbReference type="ARBA" id="ARBA00005641"/>
    </source>
</evidence>
<keyword evidence="2 7" id="KW-0378">Hydrolase</keyword>
<dbReference type="InterPro" id="IPR001547">
    <property type="entry name" value="Glyco_hydro_5"/>
</dbReference>
<dbReference type="EMBL" id="CAADRA010007037">
    <property type="protein sequence ID" value="VFT98588.1"/>
    <property type="molecule type" value="Genomic_DNA"/>
</dbReference>
<dbReference type="PANTHER" id="PTHR35923">
    <property type="entry name" value="MAJOR EXTRACELLULAR ENDOGLUCANASE"/>
    <property type="match status" value="1"/>
</dbReference>
<feature type="region of interest" description="Disordered" evidence="8">
    <location>
        <begin position="1"/>
        <end position="28"/>
    </location>
</feature>
<evidence type="ECO:0000256" key="3">
    <source>
        <dbReference type="ARBA" id="ARBA00023001"/>
    </source>
</evidence>
<dbReference type="InterPro" id="IPR017853">
    <property type="entry name" value="GH"/>
</dbReference>
<keyword evidence="3" id="KW-0136">Cellulose degradation</keyword>
<evidence type="ECO:0000259" key="10">
    <source>
        <dbReference type="Pfam" id="PF00150"/>
    </source>
</evidence>